<dbReference type="RefSeq" id="WP_120745100.1">
    <property type="nucleotide sequence ID" value="NZ_RBAH01000001.1"/>
</dbReference>
<dbReference type="Proteomes" id="UP000282311">
    <property type="component" value="Unassembled WGS sequence"/>
</dbReference>
<keyword evidence="5 7" id="KW-0560">Oxidoreductase</keyword>
<evidence type="ECO:0000256" key="3">
    <source>
        <dbReference type="ARBA" id="ARBA00022643"/>
    </source>
</evidence>
<dbReference type="PANTHER" id="PTHR43821:SF1">
    <property type="entry name" value="NAD(P)H NITROREDUCTASE YDJA-RELATED"/>
    <property type="match status" value="1"/>
</dbReference>
<dbReference type="EC" id="1.-.-.-" evidence="7"/>
<evidence type="ECO:0000259" key="9">
    <source>
        <dbReference type="Pfam" id="PF00881"/>
    </source>
</evidence>
<feature type="binding site" description="in other chain" evidence="8">
    <location>
        <begin position="10"/>
        <end position="12"/>
    </location>
    <ligand>
        <name>FMN</name>
        <dbReference type="ChEBI" id="CHEBI:58210"/>
        <note>ligand shared between dimeric partners</note>
    </ligand>
</feature>
<dbReference type="Pfam" id="PF00881">
    <property type="entry name" value="Nitroreductase"/>
    <property type="match status" value="1"/>
</dbReference>
<evidence type="ECO:0000256" key="2">
    <source>
        <dbReference type="ARBA" id="ARBA00022630"/>
    </source>
</evidence>
<dbReference type="PIRSF" id="PIRSF000232">
    <property type="entry name" value="YdjA"/>
    <property type="match status" value="1"/>
</dbReference>
<dbReference type="InterPro" id="IPR052530">
    <property type="entry name" value="NAD(P)H_nitroreductase"/>
</dbReference>
<feature type="binding site" evidence="8">
    <location>
        <position position="39"/>
    </location>
    <ligand>
        <name>FMN</name>
        <dbReference type="ChEBI" id="CHEBI:58210"/>
        <note>ligand shared between dimeric partners</note>
    </ligand>
</feature>
<dbReference type="GO" id="GO:0016491">
    <property type="term" value="F:oxidoreductase activity"/>
    <property type="evidence" value="ECO:0007669"/>
    <property type="project" value="UniProtKB-UniRule"/>
</dbReference>
<reference evidence="10 11" key="1">
    <citation type="journal article" date="2007" name="Int. J. Syst. Evol. Microbiol.">
        <title>Paenibacillus ginsengarvi sp. nov., isolated from soil from ginseng cultivation.</title>
        <authorList>
            <person name="Yoon M.H."/>
            <person name="Ten L.N."/>
            <person name="Im W.T."/>
        </authorList>
    </citation>
    <scope>NUCLEOTIDE SEQUENCE [LARGE SCALE GENOMIC DNA]</scope>
    <source>
        <strain evidence="10 11">KCTC 13059</strain>
    </source>
</reference>
<sequence>MELFEAIRGRRSVGLVKDEPVDKERIEQMLEAANWAPCHHLTEPWRFYVMTGEGRNVLAKAFADIAVEQAMAAGTLTNEQEFRTKQGAKAFRSPVVIAVAVSPSDKPQAVRIEELAAVHAAVQNMLLAAHALGLGAVWRTGEPAYHPTMRGAFGLKEGEELVGFVYVGVPQLPLPVKSRSPVQPKTVWIESNG</sequence>
<comment type="similarity">
    <text evidence="1 7">Belongs to the nitroreductase family.</text>
</comment>
<evidence type="ECO:0000256" key="5">
    <source>
        <dbReference type="ARBA" id="ARBA00023002"/>
    </source>
</evidence>
<protein>
    <recommendedName>
        <fullName evidence="7">Putative NAD(P)H nitroreductase</fullName>
        <ecNumber evidence="7">1.-.-.-</ecNumber>
    </recommendedName>
</protein>
<dbReference type="InterPro" id="IPR029479">
    <property type="entry name" value="Nitroreductase"/>
</dbReference>
<dbReference type="AlphaFoldDB" id="A0A3B0CMI9"/>
<keyword evidence="11" id="KW-1185">Reference proteome</keyword>
<evidence type="ECO:0000313" key="11">
    <source>
        <dbReference type="Proteomes" id="UP000282311"/>
    </source>
</evidence>
<dbReference type="SUPFAM" id="SSF55469">
    <property type="entry name" value="FMN-dependent nitroreductase-like"/>
    <property type="match status" value="1"/>
</dbReference>
<evidence type="ECO:0000256" key="6">
    <source>
        <dbReference type="ARBA" id="ARBA00023027"/>
    </source>
</evidence>
<keyword evidence="3 7" id="KW-0288">FMN</keyword>
<dbReference type="PANTHER" id="PTHR43821">
    <property type="entry name" value="NAD(P)H NITROREDUCTASE YDJA-RELATED"/>
    <property type="match status" value="1"/>
</dbReference>
<evidence type="ECO:0000256" key="4">
    <source>
        <dbReference type="ARBA" id="ARBA00022857"/>
    </source>
</evidence>
<evidence type="ECO:0000256" key="1">
    <source>
        <dbReference type="ARBA" id="ARBA00007118"/>
    </source>
</evidence>
<gene>
    <name evidence="10" type="ORF">D7M11_00010</name>
</gene>
<feature type="binding site" description="in other chain" evidence="8">
    <location>
        <begin position="138"/>
        <end position="140"/>
    </location>
    <ligand>
        <name>FMN</name>
        <dbReference type="ChEBI" id="CHEBI:58210"/>
        <note>ligand shared between dimeric partners</note>
    </ligand>
</feature>
<proteinExistence type="inferred from homology"/>
<keyword evidence="6 7" id="KW-0520">NAD</keyword>
<dbReference type="OrthoDB" id="9804207at2"/>
<dbReference type="CDD" id="cd02135">
    <property type="entry name" value="YdjA-like"/>
    <property type="match status" value="1"/>
</dbReference>
<comment type="cofactor">
    <cofactor evidence="8">
        <name>FMN</name>
        <dbReference type="ChEBI" id="CHEBI:58210"/>
    </cofactor>
    <text evidence="8">Binds 1 FMN per subunit.</text>
</comment>
<evidence type="ECO:0000256" key="8">
    <source>
        <dbReference type="PIRSR" id="PIRSR000232-1"/>
    </source>
</evidence>
<dbReference type="Gene3D" id="3.40.109.10">
    <property type="entry name" value="NADH Oxidase"/>
    <property type="match status" value="1"/>
</dbReference>
<feature type="domain" description="Nitroreductase" evidence="9">
    <location>
        <begin position="7"/>
        <end position="168"/>
    </location>
</feature>
<evidence type="ECO:0000313" key="10">
    <source>
        <dbReference type="EMBL" id="RKN86392.1"/>
    </source>
</evidence>
<organism evidence="10 11">
    <name type="scientific">Paenibacillus ginsengarvi</name>
    <dbReference type="NCBI Taxonomy" id="400777"/>
    <lineage>
        <taxon>Bacteria</taxon>
        <taxon>Bacillati</taxon>
        <taxon>Bacillota</taxon>
        <taxon>Bacilli</taxon>
        <taxon>Bacillales</taxon>
        <taxon>Paenibacillaceae</taxon>
        <taxon>Paenibacillus</taxon>
    </lineage>
</organism>
<keyword evidence="2 7" id="KW-0285">Flavoprotein</keyword>
<dbReference type="InterPro" id="IPR000415">
    <property type="entry name" value="Nitroreductase-like"/>
</dbReference>
<accession>A0A3B0CMI9</accession>
<name>A0A3B0CMI9_9BACL</name>
<dbReference type="InterPro" id="IPR026021">
    <property type="entry name" value="YdjA-like"/>
</dbReference>
<comment type="caution">
    <text evidence="10">The sequence shown here is derived from an EMBL/GenBank/DDBJ whole genome shotgun (WGS) entry which is preliminary data.</text>
</comment>
<keyword evidence="4 7" id="KW-0521">NADP</keyword>
<evidence type="ECO:0000256" key="7">
    <source>
        <dbReference type="PIRNR" id="PIRNR000232"/>
    </source>
</evidence>
<dbReference type="EMBL" id="RBAH01000001">
    <property type="protein sequence ID" value="RKN86392.1"/>
    <property type="molecule type" value="Genomic_DNA"/>
</dbReference>